<dbReference type="EMBL" id="LCWF01000034">
    <property type="protein sequence ID" value="KKY26755.1"/>
    <property type="molecule type" value="Genomic_DNA"/>
</dbReference>
<protein>
    <submittedName>
        <fullName evidence="1">Uncharacterized protein</fullName>
    </submittedName>
</protein>
<reference evidence="1 2" key="1">
    <citation type="submission" date="2015-05" db="EMBL/GenBank/DDBJ databases">
        <title>Distinctive expansion of gene families associated with plant cell wall degradation and secondary metabolism in the genomes of grapevine trunk pathogens.</title>
        <authorList>
            <person name="Lawrence D.P."/>
            <person name="Travadon R."/>
            <person name="Rolshausen P.E."/>
            <person name="Baumgartner K."/>
        </authorList>
    </citation>
    <scope>NUCLEOTIDE SEQUENCE [LARGE SCALE GENOMIC DNA]</scope>
    <source>
        <strain evidence="1">UCRPC4</strain>
    </source>
</reference>
<accession>A0A0G2HE32</accession>
<proteinExistence type="predicted"/>
<evidence type="ECO:0000313" key="2">
    <source>
        <dbReference type="Proteomes" id="UP000053317"/>
    </source>
</evidence>
<evidence type="ECO:0000313" key="1">
    <source>
        <dbReference type="EMBL" id="KKY26755.1"/>
    </source>
</evidence>
<dbReference type="AlphaFoldDB" id="A0A0G2HE32"/>
<sequence>MFVGEEYQKFADFEPIALNILHNNRFQSNIRFIDIVTKFTDTGPIVVFRVDTSKIEVDEAWVRAADNLWEAAQNVYAGFNVEIANLELSQMKRESRQLSIEHPCSALWNEVEPKVIEAIKPETEWQTVQLVARGRESGLPEDSFCPTVLTTVHKGSLGDWVATRERILNAINDFPVYHGAAVEIIADEIFVACTDNEP</sequence>
<organism evidence="1 2">
    <name type="scientific">Phaeomoniella chlamydospora</name>
    <name type="common">Phaeoacremonium chlamydosporum</name>
    <dbReference type="NCBI Taxonomy" id="158046"/>
    <lineage>
        <taxon>Eukaryota</taxon>
        <taxon>Fungi</taxon>
        <taxon>Dikarya</taxon>
        <taxon>Ascomycota</taxon>
        <taxon>Pezizomycotina</taxon>
        <taxon>Eurotiomycetes</taxon>
        <taxon>Chaetothyriomycetidae</taxon>
        <taxon>Phaeomoniellales</taxon>
        <taxon>Phaeomoniellaceae</taxon>
        <taxon>Phaeomoniella</taxon>
    </lineage>
</organism>
<keyword evidence="2" id="KW-1185">Reference proteome</keyword>
<dbReference type="OrthoDB" id="5424209at2759"/>
<name>A0A0G2HE32_PHACM</name>
<dbReference type="Proteomes" id="UP000053317">
    <property type="component" value="Unassembled WGS sequence"/>
</dbReference>
<gene>
    <name evidence="1" type="ORF">UCRPC4_g01446</name>
</gene>
<reference evidence="1 2" key="2">
    <citation type="submission" date="2015-05" db="EMBL/GenBank/DDBJ databases">
        <authorList>
            <person name="Morales-Cruz A."/>
            <person name="Amrine K.C."/>
            <person name="Cantu D."/>
        </authorList>
    </citation>
    <scope>NUCLEOTIDE SEQUENCE [LARGE SCALE GENOMIC DNA]</scope>
    <source>
        <strain evidence="1">UCRPC4</strain>
    </source>
</reference>
<comment type="caution">
    <text evidence="1">The sequence shown here is derived from an EMBL/GenBank/DDBJ whole genome shotgun (WGS) entry which is preliminary data.</text>
</comment>